<dbReference type="Proteomes" id="UP000633509">
    <property type="component" value="Unassembled WGS sequence"/>
</dbReference>
<organism evidence="2 3">
    <name type="scientific">Nonomuraea angiospora</name>
    <dbReference type="NCBI Taxonomy" id="46172"/>
    <lineage>
        <taxon>Bacteria</taxon>
        <taxon>Bacillati</taxon>
        <taxon>Actinomycetota</taxon>
        <taxon>Actinomycetes</taxon>
        <taxon>Streptosporangiales</taxon>
        <taxon>Streptosporangiaceae</taxon>
        <taxon>Nonomuraea</taxon>
    </lineage>
</organism>
<accession>A0ABR9MM25</accession>
<dbReference type="InterPro" id="IPR023213">
    <property type="entry name" value="CAT-like_dom_sf"/>
</dbReference>
<protein>
    <recommendedName>
        <fullName evidence="1">O-acyltransferase WSD1-like N-terminal domain-containing protein</fullName>
    </recommendedName>
</protein>
<keyword evidence="3" id="KW-1185">Reference proteome</keyword>
<comment type="caution">
    <text evidence="2">The sequence shown here is derived from an EMBL/GenBank/DDBJ whole genome shotgun (WGS) entry which is preliminary data.</text>
</comment>
<dbReference type="Gene3D" id="3.30.559.30">
    <property type="entry name" value="Nonribosomal peptide synthetase, condensation domain"/>
    <property type="match status" value="1"/>
</dbReference>
<reference evidence="2 3" key="1">
    <citation type="submission" date="2020-10" db="EMBL/GenBank/DDBJ databases">
        <title>Sequencing the genomes of 1000 actinobacteria strains.</title>
        <authorList>
            <person name="Klenk H.-P."/>
        </authorList>
    </citation>
    <scope>NUCLEOTIDE SEQUENCE [LARGE SCALE GENOMIC DNA]</scope>
    <source>
        <strain evidence="2 3">DSM 43173</strain>
    </source>
</reference>
<dbReference type="RefSeq" id="WP_192792944.1">
    <property type="nucleotide sequence ID" value="NZ_JADBEK010000001.1"/>
</dbReference>
<dbReference type="EMBL" id="JADBEK010000001">
    <property type="protein sequence ID" value="MBE1593620.1"/>
    <property type="molecule type" value="Genomic_DNA"/>
</dbReference>
<name>A0ABR9MM25_9ACTN</name>
<dbReference type="SUPFAM" id="SSF52777">
    <property type="entry name" value="CoA-dependent acyltransferases"/>
    <property type="match status" value="1"/>
</dbReference>
<proteinExistence type="predicted"/>
<dbReference type="Gene3D" id="3.30.559.10">
    <property type="entry name" value="Chloramphenicol acetyltransferase-like domain"/>
    <property type="match status" value="1"/>
</dbReference>
<evidence type="ECO:0000313" key="2">
    <source>
        <dbReference type="EMBL" id="MBE1593620.1"/>
    </source>
</evidence>
<evidence type="ECO:0000313" key="3">
    <source>
        <dbReference type="Proteomes" id="UP000633509"/>
    </source>
</evidence>
<feature type="domain" description="O-acyltransferase WSD1-like N-terminal" evidence="1">
    <location>
        <begin position="21"/>
        <end position="185"/>
    </location>
</feature>
<dbReference type="InterPro" id="IPR004255">
    <property type="entry name" value="O-acyltransferase_WSD1_N"/>
</dbReference>
<evidence type="ECO:0000259" key="1">
    <source>
        <dbReference type="Pfam" id="PF03007"/>
    </source>
</evidence>
<sequence length="402" mass="43256">MAVPLTGPDRLFLGEVGSARDHRLHLALAARRPGPAPDSGELRRLVAESAARAPVLTYRLARGGWEPDPAFDPACHVVEYRVAPGRDVGAAVVDAVRANRLLPEHPLWSLMVVHGYAPDEHLLCYRVHHAFQDGMGAARIATRAVLLGRTVPAPDQDVAVRAPARARMRLLATAARLAAPSARLRPPPGRTGGARAGVRTFFLRLDLAAFREIAAATGASVPQVGLAVLAGALRAWNPAHWRKAGRRGTTVSFPLNLNGRLRDGGLGNGVTTMPVVLPCAEPAARERLRGVMEQTSFERMAVYRRDRYPVRAPAAVFRLVRWLVPKAFPGRMTVSVIGVSLPLDGCFAVPPTYDTGGGVVSMVHSDTTVVVSCVLSAALAHGDRLPRLMEEALDELRREVAR</sequence>
<gene>
    <name evidence="2" type="ORF">H4W80_011878</name>
</gene>
<dbReference type="Pfam" id="PF03007">
    <property type="entry name" value="WS_DGAT_cat"/>
    <property type="match status" value="1"/>
</dbReference>